<reference evidence="1" key="1">
    <citation type="submission" date="2020-05" db="EMBL/GenBank/DDBJ databases">
        <authorList>
            <person name="Chiriac C."/>
            <person name="Salcher M."/>
            <person name="Ghai R."/>
            <person name="Kavagutti S V."/>
        </authorList>
    </citation>
    <scope>NUCLEOTIDE SEQUENCE</scope>
</reference>
<dbReference type="EMBL" id="CAEZSF010000007">
    <property type="protein sequence ID" value="CAB4530098.1"/>
    <property type="molecule type" value="Genomic_DNA"/>
</dbReference>
<protein>
    <submittedName>
        <fullName evidence="1">Unannotated protein</fullName>
    </submittedName>
</protein>
<organism evidence="1">
    <name type="scientific">freshwater metagenome</name>
    <dbReference type="NCBI Taxonomy" id="449393"/>
    <lineage>
        <taxon>unclassified sequences</taxon>
        <taxon>metagenomes</taxon>
        <taxon>ecological metagenomes</taxon>
    </lineage>
</organism>
<proteinExistence type="predicted"/>
<dbReference type="AlphaFoldDB" id="A0A6J6AUV0"/>
<name>A0A6J6AUV0_9ZZZZ</name>
<sequence length="78" mass="8613">MSGGRCVNDDEVVLSGSLKLFDFSEHQNITDSRNGCCHHVKGASRDQPPRDAFQPMIFQVVQQSVLGEYRAGSYLANP</sequence>
<evidence type="ECO:0000313" key="1">
    <source>
        <dbReference type="EMBL" id="CAB4530098.1"/>
    </source>
</evidence>
<gene>
    <name evidence="1" type="ORF">UFOPK1358_00146</name>
</gene>
<accession>A0A6J6AUV0</accession>